<accession>A0AAV5J9Q9</accession>
<evidence type="ECO:0000313" key="2">
    <source>
        <dbReference type="EMBL" id="GKV11348.1"/>
    </source>
</evidence>
<evidence type="ECO:0000256" key="1">
    <source>
        <dbReference type="SAM" id="MobiDB-lite"/>
    </source>
</evidence>
<dbReference type="AlphaFoldDB" id="A0AAV5J9Q9"/>
<dbReference type="EMBL" id="BPVZ01000034">
    <property type="protein sequence ID" value="GKV11348.1"/>
    <property type="molecule type" value="Genomic_DNA"/>
</dbReference>
<organism evidence="2 3">
    <name type="scientific">Rubroshorea leprosula</name>
    <dbReference type="NCBI Taxonomy" id="152421"/>
    <lineage>
        <taxon>Eukaryota</taxon>
        <taxon>Viridiplantae</taxon>
        <taxon>Streptophyta</taxon>
        <taxon>Embryophyta</taxon>
        <taxon>Tracheophyta</taxon>
        <taxon>Spermatophyta</taxon>
        <taxon>Magnoliopsida</taxon>
        <taxon>eudicotyledons</taxon>
        <taxon>Gunneridae</taxon>
        <taxon>Pentapetalae</taxon>
        <taxon>rosids</taxon>
        <taxon>malvids</taxon>
        <taxon>Malvales</taxon>
        <taxon>Dipterocarpaceae</taxon>
        <taxon>Rubroshorea</taxon>
    </lineage>
</organism>
<evidence type="ECO:0000313" key="3">
    <source>
        <dbReference type="Proteomes" id="UP001054252"/>
    </source>
</evidence>
<comment type="caution">
    <text evidence="2">The sequence shown here is derived from an EMBL/GenBank/DDBJ whole genome shotgun (WGS) entry which is preliminary data.</text>
</comment>
<reference evidence="2 3" key="1">
    <citation type="journal article" date="2021" name="Commun. Biol.">
        <title>The genome of Shorea leprosula (Dipterocarpaceae) highlights the ecological relevance of drought in aseasonal tropical rainforests.</title>
        <authorList>
            <person name="Ng K.K.S."/>
            <person name="Kobayashi M.J."/>
            <person name="Fawcett J.A."/>
            <person name="Hatakeyama M."/>
            <person name="Paape T."/>
            <person name="Ng C.H."/>
            <person name="Ang C.C."/>
            <person name="Tnah L.H."/>
            <person name="Lee C.T."/>
            <person name="Nishiyama T."/>
            <person name="Sese J."/>
            <person name="O'Brien M.J."/>
            <person name="Copetti D."/>
            <person name="Mohd Noor M.I."/>
            <person name="Ong R.C."/>
            <person name="Putra M."/>
            <person name="Sireger I.Z."/>
            <person name="Indrioko S."/>
            <person name="Kosugi Y."/>
            <person name="Izuno A."/>
            <person name="Isagi Y."/>
            <person name="Lee S.L."/>
            <person name="Shimizu K.K."/>
        </authorList>
    </citation>
    <scope>NUCLEOTIDE SEQUENCE [LARGE SCALE GENOMIC DNA]</scope>
    <source>
        <strain evidence="2">214</strain>
    </source>
</reference>
<protein>
    <submittedName>
        <fullName evidence="2">Uncharacterized protein</fullName>
    </submittedName>
</protein>
<dbReference type="Proteomes" id="UP001054252">
    <property type="component" value="Unassembled WGS sequence"/>
</dbReference>
<gene>
    <name evidence="2" type="ORF">SLEP1_g22611</name>
</gene>
<sequence length="123" mass="13794">MLESTATRVVKDMTLVLPETKLGHERVVLSSKESIPFRTGRYGRYVPVLKAAVASEPVGEPRWASDLAALARTATDPPEEKEGRRICTEQSKKQQTNKANQHINKKTKKIHTTKNKARSARGW</sequence>
<proteinExistence type="predicted"/>
<feature type="compositionally biased region" description="Basic and acidic residues" evidence="1">
    <location>
        <begin position="78"/>
        <end position="92"/>
    </location>
</feature>
<keyword evidence="3" id="KW-1185">Reference proteome</keyword>
<feature type="region of interest" description="Disordered" evidence="1">
    <location>
        <begin position="72"/>
        <end position="123"/>
    </location>
</feature>
<feature type="compositionally biased region" description="Basic residues" evidence="1">
    <location>
        <begin position="103"/>
        <end position="123"/>
    </location>
</feature>
<name>A0AAV5J9Q9_9ROSI</name>